<dbReference type="Proteomes" id="UP000620596">
    <property type="component" value="Unassembled WGS sequence"/>
</dbReference>
<evidence type="ECO:0000256" key="1">
    <source>
        <dbReference type="ARBA" id="ARBA00009986"/>
    </source>
</evidence>
<comment type="function">
    <text evidence="5">Involved in the toluene-4-sulfonate degradation pathway. Does not discriminate between the sulfonate and the carboxyl substituents and can also be involved in the p-toluenecarboxylate degradation pathway.</text>
</comment>
<comment type="caution">
    <text evidence="9">The sequence shown here is derived from an EMBL/GenBank/DDBJ whole genome shotgun (WGS) entry which is preliminary data.</text>
</comment>
<dbReference type="InterPro" id="IPR016163">
    <property type="entry name" value="Ald_DH_C"/>
</dbReference>
<comment type="catalytic activity">
    <reaction evidence="4">
        <text>4-(hydroxymethyl)benzenesulfonate + NAD(+) = 4-formylbenzenesulfonate + NADH + H(+)</text>
        <dbReference type="Rhea" id="RHEA:24412"/>
        <dbReference type="ChEBI" id="CHEBI:11944"/>
        <dbReference type="ChEBI" id="CHEBI:11987"/>
        <dbReference type="ChEBI" id="CHEBI:15378"/>
        <dbReference type="ChEBI" id="CHEBI:57540"/>
        <dbReference type="ChEBI" id="CHEBI:57945"/>
        <dbReference type="EC" id="1.1.1.257"/>
    </reaction>
</comment>
<dbReference type="InterPro" id="IPR016161">
    <property type="entry name" value="Ald_DH/histidinol_DH"/>
</dbReference>
<dbReference type="SUPFAM" id="SSF53720">
    <property type="entry name" value="ALDH-like"/>
    <property type="match status" value="1"/>
</dbReference>
<comment type="similarity">
    <text evidence="1">Belongs to the aldehyde dehydrogenase family.</text>
</comment>
<evidence type="ECO:0000256" key="7">
    <source>
        <dbReference type="ARBA" id="ARBA00079883"/>
    </source>
</evidence>
<sequence>MQEAYSIINSQRWASPGVRAVGIVNPATEEAIGRVELIDAQGLDQALAAAARGFMLWKNTSAYERAAILRKAVGIIRSRQDEIARVMTLEQGKPLAEALAEVVASADNIEWMAEEATRAYGRLLVPRNAGIHQLVRREPVGPVASFCPWNFPALTPARKIAGALAAGCSLILKPAEETPLTALHIVNAFHEAGVPGEVLGLVYGDPQQVSEHLIASPVIRKISFTGSTPVGKLLLGLAARGVKRATMELGGHAPVVVFDDVDPARTAQQAVAAKFRNAGQVCTSPTRFYVQAGIYPQFVQAFADAARAIRVGDGMDAAVQMGPLANSRRIAAMAALTEDTLASGARLACGGKRIGTRGYFFEPTVFSDVPENARIMQDEPFGPIVPIASFTSLDEVAARVNALPFGLAAYAMTRSLARATAISGLLEAGMVGINHYTVSTPASPFGGVKESGYGSEGGTEGLDAYLVTKCVTQRSSGADLGPL</sequence>
<protein>
    <recommendedName>
        <fullName evidence="6">4-(hydroxymethyl)benzenesulfonate dehydrogenase</fullName>
        <ecNumber evidence="6">1.1.1.257</ecNumber>
    </recommendedName>
    <alternativeName>
        <fullName evidence="7">Toluenesulfonate aldehyde dehydrogenase TsaD</fullName>
    </alternativeName>
</protein>
<dbReference type="PANTHER" id="PTHR43353:SF5">
    <property type="entry name" value="SUCCINATE-SEMIALDEHYDE DEHYDROGENASE, MITOCHONDRIAL"/>
    <property type="match status" value="1"/>
</dbReference>
<evidence type="ECO:0000256" key="6">
    <source>
        <dbReference type="ARBA" id="ARBA00066857"/>
    </source>
</evidence>
<dbReference type="EMBL" id="BMIG01000002">
    <property type="protein sequence ID" value="GGA90449.1"/>
    <property type="molecule type" value="Genomic_DNA"/>
</dbReference>
<dbReference type="InterPro" id="IPR015590">
    <property type="entry name" value="Aldehyde_DH_dom"/>
</dbReference>
<keyword evidence="10" id="KW-1185">Reference proteome</keyword>
<dbReference type="GO" id="GO:0018462">
    <property type="term" value="F:4-(hydroxymethyl)benzenesulfonate dehydrogenase activity"/>
    <property type="evidence" value="ECO:0007669"/>
    <property type="project" value="UniProtKB-EC"/>
</dbReference>
<dbReference type="AlphaFoldDB" id="A0A916WEG4"/>
<evidence type="ECO:0000259" key="8">
    <source>
        <dbReference type="Pfam" id="PF00171"/>
    </source>
</evidence>
<evidence type="ECO:0000256" key="2">
    <source>
        <dbReference type="ARBA" id="ARBA00011738"/>
    </source>
</evidence>
<accession>A0A916WEG4</accession>
<dbReference type="EC" id="1.1.1.257" evidence="6"/>
<proteinExistence type="inferred from homology"/>
<dbReference type="Gene3D" id="3.40.605.10">
    <property type="entry name" value="Aldehyde Dehydrogenase, Chain A, domain 1"/>
    <property type="match status" value="1"/>
</dbReference>
<keyword evidence="3" id="KW-0560">Oxidoreductase</keyword>
<dbReference type="CDD" id="cd07103">
    <property type="entry name" value="ALDH_F5_SSADH_GabD"/>
    <property type="match status" value="1"/>
</dbReference>
<dbReference type="FunFam" id="3.40.605.10:FF:000007">
    <property type="entry name" value="NAD/NADP-dependent betaine aldehyde dehydrogenase"/>
    <property type="match status" value="1"/>
</dbReference>
<evidence type="ECO:0000256" key="4">
    <source>
        <dbReference type="ARBA" id="ARBA00051407"/>
    </source>
</evidence>
<name>A0A916WEG4_9BURK</name>
<dbReference type="Pfam" id="PF00171">
    <property type="entry name" value="Aldedh"/>
    <property type="match status" value="1"/>
</dbReference>
<reference evidence="9" key="2">
    <citation type="submission" date="2020-09" db="EMBL/GenBank/DDBJ databases">
        <authorList>
            <person name="Sun Q."/>
            <person name="Zhou Y."/>
        </authorList>
    </citation>
    <scope>NUCLEOTIDE SEQUENCE</scope>
    <source>
        <strain evidence="9">CGMCC 1.15322</strain>
    </source>
</reference>
<dbReference type="PANTHER" id="PTHR43353">
    <property type="entry name" value="SUCCINATE-SEMIALDEHYDE DEHYDROGENASE, MITOCHONDRIAL"/>
    <property type="match status" value="1"/>
</dbReference>
<reference evidence="9" key="1">
    <citation type="journal article" date="2014" name="Int. J. Syst. Evol. Microbiol.">
        <title>Complete genome sequence of Corynebacterium casei LMG S-19264T (=DSM 44701T), isolated from a smear-ripened cheese.</title>
        <authorList>
            <consortium name="US DOE Joint Genome Institute (JGI-PGF)"/>
            <person name="Walter F."/>
            <person name="Albersmeier A."/>
            <person name="Kalinowski J."/>
            <person name="Ruckert C."/>
        </authorList>
    </citation>
    <scope>NUCLEOTIDE SEQUENCE</scope>
    <source>
        <strain evidence="9">CGMCC 1.15322</strain>
    </source>
</reference>
<dbReference type="FunFam" id="3.40.309.10:FF:000009">
    <property type="entry name" value="Aldehyde dehydrogenase A"/>
    <property type="match status" value="1"/>
</dbReference>
<evidence type="ECO:0000313" key="10">
    <source>
        <dbReference type="Proteomes" id="UP000620596"/>
    </source>
</evidence>
<dbReference type="InterPro" id="IPR016162">
    <property type="entry name" value="Ald_DH_N"/>
</dbReference>
<evidence type="ECO:0000313" key="9">
    <source>
        <dbReference type="EMBL" id="GGA90449.1"/>
    </source>
</evidence>
<organism evidence="9 10">
    <name type="scientific">Polaromonas eurypsychrophila</name>
    <dbReference type="NCBI Taxonomy" id="1614635"/>
    <lineage>
        <taxon>Bacteria</taxon>
        <taxon>Pseudomonadati</taxon>
        <taxon>Pseudomonadota</taxon>
        <taxon>Betaproteobacteria</taxon>
        <taxon>Burkholderiales</taxon>
        <taxon>Comamonadaceae</taxon>
        <taxon>Polaromonas</taxon>
    </lineage>
</organism>
<evidence type="ECO:0000256" key="5">
    <source>
        <dbReference type="ARBA" id="ARBA00056807"/>
    </source>
</evidence>
<dbReference type="GO" id="GO:0016620">
    <property type="term" value="F:oxidoreductase activity, acting on the aldehyde or oxo group of donors, NAD or NADP as acceptor"/>
    <property type="evidence" value="ECO:0007669"/>
    <property type="project" value="InterPro"/>
</dbReference>
<comment type="subunit">
    <text evidence="2">Homodimer.</text>
</comment>
<dbReference type="InterPro" id="IPR050740">
    <property type="entry name" value="Aldehyde_DH_Superfamily"/>
</dbReference>
<gene>
    <name evidence="9" type="ORF">GCM10011496_09220</name>
</gene>
<dbReference type="Gene3D" id="3.40.309.10">
    <property type="entry name" value="Aldehyde Dehydrogenase, Chain A, domain 2"/>
    <property type="match status" value="1"/>
</dbReference>
<evidence type="ECO:0000256" key="3">
    <source>
        <dbReference type="ARBA" id="ARBA00023002"/>
    </source>
</evidence>
<dbReference type="RefSeq" id="WP_188707031.1">
    <property type="nucleotide sequence ID" value="NZ_BMIG01000002.1"/>
</dbReference>
<feature type="domain" description="Aldehyde dehydrogenase" evidence="8">
    <location>
        <begin position="19"/>
        <end position="471"/>
    </location>
</feature>